<reference evidence="1 2" key="1">
    <citation type="journal article" date="2014" name="Antonie Van Leeuwenhoek">
        <title>Oenococcus alcoholitolerans sp. nov., a lactic acid bacteria isolated from cachaca and ethanol fermentation processes.</title>
        <authorList>
            <person name="Badotti F."/>
            <person name="Moreira A.P."/>
            <person name="Tonon L.A."/>
            <person name="de Lucena B.T."/>
            <person name="Gomes Fde C."/>
            <person name="Kruger R."/>
            <person name="Thompson C.C."/>
            <person name="de Morais M.A.Jr."/>
            <person name="Rosa C.A."/>
            <person name="Thompson F.L."/>
        </authorList>
    </citation>
    <scope>NUCLEOTIDE SEQUENCE [LARGE SCALE GENOMIC DNA]</scope>
    <source>
        <strain evidence="1 2">UFRJ-M7.2.18</strain>
    </source>
</reference>
<dbReference type="InterPro" id="IPR036412">
    <property type="entry name" value="HAD-like_sf"/>
</dbReference>
<protein>
    <submittedName>
        <fullName evidence="1">Uncharacterized protein</fullName>
    </submittedName>
</protein>
<accession>A0ABR4XQP5</accession>
<comment type="caution">
    <text evidence="1">The sequence shown here is derived from an EMBL/GenBank/DDBJ whole genome shotgun (WGS) entry which is preliminary data.</text>
</comment>
<gene>
    <name evidence="1" type="ORF">Q757_05060</name>
</gene>
<dbReference type="Pfam" id="PF08282">
    <property type="entry name" value="Hydrolase_3"/>
    <property type="match status" value="1"/>
</dbReference>
<evidence type="ECO:0000313" key="1">
    <source>
        <dbReference type="EMBL" id="KGO31787.1"/>
    </source>
</evidence>
<dbReference type="Gene3D" id="3.40.50.1000">
    <property type="entry name" value="HAD superfamily/HAD-like"/>
    <property type="match status" value="1"/>
</dbReference>
<sequence length="56" mass="6351">MAAFGDGMNDLAMLKYVGHPYVMPNASDDLKEIRLLTCRWAANDNRHDGVLDTIWK</sequence>
<evidence type="ECO:0000313" key="2">
    <source>
        <dbReference type="Proteomes" id="UP000030023"/>
    </source>
</evidence>
<dbReference type="PROSITE" id="PS01229">
    <property type="entry name" value="COF_2"/>
    <property type="match status" value="1"/>
</dbReference>
<dbReference type="InterPro" id="IPR023214">
    <property type="entry name" value="HAD_sf"/>
</dbReference>
<dbReference type="SUPFAM" id="SSF56784">
    <property type="entry name" value="HAD-like"/>
    <property type="match status" value="1"/>
</dbReference>
<organism evidence="1 2">
    <name type="scientific">Oenococcus alcoholitolerans</name>
    <dbReference type="NCBI Taxonomy" id="931074"/>
    <lineage>
        <taxon>Bacteria</taxon>
        <taxon>Bacillati</taxon>
        <taxon>Bacillota</taxon>
        <taxon>Bacilli</taxon>
        <taxon>Lactobacillales</taxon>
        <taxon>Lactobacillaceae</taxon>
        <taxon>Oenococcus</taxon>
    </lineage>
</organism>
<dbReference type="Proteomes" id="UP000030023">
    <property type="component" value="Unassembled WGS sequence"/>
</dbReference>
<keyword evidence="2" id="KW-1185">Reference proteome</keyword>
<dbReference type="EMBL" id="AXCV01000211">
    <property type="protein sequence ID" value="KGO31787.1"/>
    <property type="molecule type" value="Genomic_DNA"/>
</dbReference>
<name>A0ABR4XQP5_9LACO</name>
<proteinExistence type="predicted"/>